<dbReference type="InterPro" id="IPR018580">
    <property type="entry name" value="Uncharacterised_YfhO"/>
</dbReference>
<keyword evidence="1" id="KW-0812">Transmembrane</keyword>
<name>A0A1C6G8D9_9FIRM</name>
<sequence length="857" mass="95887">MKKERCALVRRRPLWADWLVIALVVLAVVAITCAGGMFFGSKTDWLGQHTAFPDYFRKLFYQTGELLPNFALGIGAGQNIYNFSYYGLLSPLVLFSYLLPFVPMTIYMAVANVVGTIVTGILFYQLLRREKFSQNVCLVTSLLLITSSSLIFQAHRHFMFVNYMPFLLLALLGAHRYFEKGSRWLLCLSVFLMVMTSYYYSVAGIVVVVLYGVYLWLKVLERRDRRFTVKSFLVDGLRFLLPVICGVAMAAVLLLPTFWAILGGRESGVSKTAELLDLLVPKANLDGLLYSPYSLGFGAVAVLAVLWGFFAPGRPRKFLHITFAMILALPLSLYLFNGALYLRNKALIPFAPIVGVMLAGFLADLAARRVRCRQLALLFVLANAVFWLLGYKNLIYYAEAAVILTLCFFCARPAVRRSFYAVILCLSFATCLIANSTDELVSEEMYERVFPEEKQQLVDAALDAEDGLWRFGNLDDTLYNVNYVYRPDYLNTSVYSSTQNADYKSFRDDTFRMAQPYRNKLVSAQTPNALFQLLMSTRYVVTDGDPGAGYQPVQTKGDYTLYRSDYALPLGYVTYRTVSQSAYNRVGYPYSLDVMLHQTVVPDESDLAGDSPISWVLPTDLPDGWQIGPYTTITPTDDGWDLQVTKSDKLHLDLGQGYQDNLLLIGFNVKNIGTHKDIKIGINGVENKLAYNNEYYQAHHNQFEYVISSSERLTALDVTLSPGNYHISNLQVHMLPVETLRSAAAQVTPFTFDKQKSLAGNVSGQVTAQQDGYFVTSIPYDEGFTAYVDGKEQKIEKVNQAFVGFPLKQGAHTVELRYTAPLFRAGAAISAAGLAGLAIMVLLDLRAGRKRRAAAGQ</sequence>
<feature type="transmembrane region" description="Helical" evidence="1">
    <location>
        <begin position="132"/>
        <end position="152"/>
    </location>
</feature>
<accession>A0A1C6G8D9</accession>
<feature type="transmembrane region" description="Helical" evidence="1">
    <location>
        <begin position="159"/>
        <end position="178"/>
    </location>
</feature>
<keyword evidence="1" id="KW-1133">Transmembrane helix</keyword>
<dbReference type="AlphaFoldDB" id="A0A1C6G8D9"/>
<evidence type="ECO:0000313" key="2">
    <source>
        <dbReference type="EMBL" id="SCJ41324.1"/>
    </source>
</evidence>
<reference evidence="2" key="1">
    <citation type="submission" date="2015-09" db="EMBL/GenBank/DDBJ databases">
        <authorList>
            <consortium name="Pathogen Informatics"/>
        </authorList>
    </citation>
    <scope>NUCLEOTIDE SEQUENCE</scope>
    <source>
        <strain evidence="2">2789STDY5834896</strain>
    </source>
</reference>
<keyword evidence="1" id="KW-0472">Membrane</keyword>
<proteinExistence type="predicted"/>
<dbReference type="PANTHER" id="PTHR38454">
    <property type="entry name" value="INTEGRAL MEMBRANE PROTEIN-RELATED"/>
    <property type="match status" value="1"/>
</dbReference>
<dbReference type="EMBL" id="FMHG01000001">
    <property type="protein sequence ID" value="SCJ41324.1"/>
    <property type="molecule type" value="Genomic_DNA"/>
</dbReference>
<feature type="transmembrane region" description="Helical" evidence="1">
    <location>
        <begin position="822"/>
        <end position="843"/>
    </location>
</feature>
<feature type="transmembrane region" description="Helical" evidence="1">
    <location>
        <begin position="20"/>
        <end position="39"/>
    </location>
</feature>
<feature type="transmembrane region" description="Helical" evidence="1">
    <location>
        <begin position="372"/>
        <end position="389"/>
    </location>
</feature>
<feature type="transmembrane region" description="Helical" evidence="1">
    <location>
        <begin position="80"/>
        <end position="99"/>
    </location>
</feature>
<organism evidence="2">
    <name type="scientific">uncultured Anaerotruncus sp</name>
    <dbReference type="NCBI Taxonomy" id="905011"/>
    <lineage>
        <taxon>Bacteria</taxon>
        <taxon>Bacillati</taxon>
        <taxon>Bacillota</taxon>
        <taxon>Clostridia</taxon>
        <taxon>Eubacteriales</taxon>
        <taxon>Oscillospiraceae</taxon>
        <taxon>Anaerotruncus</taxon>
        <taxon>environmental samples</taxon>
    </lineage>
</organism>
<feature type="transmembrane region" description="Helical" evidence="1">
    <location>
        <begin position="106"/>
        <end position="126"/>
    </location>
</feature>
<feature type="transmembrane region" description="Helical" evidence="1">
    <location>
        <begin position="290"/>
        <end position="311"/>
    </location>
</feature>
<protein>
    <submittedName>
        <fullName evidence="2">Predicted membrane protein</fullName>
    </submittedName>
</protein>
<feature type="transmembrane region" description="Helical" evidence="1">
    <location>
        <begin position="318"/>
        <end position="340"/>
    </location>
</feature>
<gene>
    <name evidence="2" type="ORF">SAMEA3545359_00261</name>
</gene>
<feature type="transmembrane region" description="Helical" evidence="1">
    <location>
        <begin position="418"/>
        <end position="435"/>
    </location>
</feature>
<feature type="transmembrane region" description="Helical" evidence="1">
    <location>
        <begin position="237"/>
        <end position="262"/>
    </location>
</feature>
<feature type="transmembrane region" description="Helical" evidence="1">
    <location>
        <begin position="198"/>
        <end position="217"/>
    </location>
</feature>
<evidence type="ECO:0000256" key="1">
    <source>
        <dbReference type="SAM" id="Phobius"/>
    </source>
</evidence>
<dbReference type="Pfam" id="PF09586">
    <property type="entry name" value="YfhO"/>
    <property type="match status" value="1"/>
</dbReference>
<dbReference type="PANTHER" id="PTHR38454:SF1">
    <property type="entry name" value="INTEGRAL MEMBRANE PROTEIN"/>
    <property type="match status" value="1"/>
</dbReference>
<feature type="transmembrane region" description="Helical" evidence="1">
    <location>
        <begin position="346"/>
        <end position="365"/>
    </location>
</feature>
<feature type="transmembrane region" description="Helical" evidence="1">
    <location>
        <begin position="395"/>
        <end position="411"/>
    </location>
</feature>